<reference evidence="3" key="1">
    <citation type="submission" date="2016-10" db="EMBL/GenBank/DDBJ databases">
        <authorList>
            <person name="Benchimol M."/>
            <person name="Almeida L.G."/>
            <person name="Vasconcelos A.T."/>
            <person name="Perreira-Neves A."/>
            <person name="Rosa I.A."/>
            <person name="Tasca T."/>
            <person name="Bogo M.R."/>
            <person name="de Souza W."/>
        </authorList>
    </citation>
    <scope>NUCLEOTIDE SEQUENCE [LARGE SCALE GENOMIC DNA]</scope>
    <source>
        <strain evidence="3">K</strain>
    </source>
</reference>
<dbReference type="SUPFAM" id="SSF48403">
    <property type="entry name" value="Ankyrin repeat"/>
    <property type="match status" value="1"/>
</dbReference>
<evidence type="ECO:0000256" key="1">
    <source>
        <dbReference type="ARBA" id="ARBA00022737"/>
    </source>
</evidence>
<sequence>MLFEVLREAYKTNNVTEIIKFLAINGSNIHSFVPKQFHDPDIFDGVNKILKYTYLDLAAFYGSTKIFQELLKRIPKEIILESSEYHPLIYYALKSGNDETIYEVTESEYFTLKVGFIEALSLGKLFWTKKFFNNYKALNPNAKDEDLIFSICSDQEFRQESPLKLAIQSKNIHCVGFILNITTKEIPYLHYKTVFCNSVKQTPLHVAAKYGCSDIVTLLMNIYPAMVNMPKFSFVSGKKKTKPTPVFYALKHNPFPDFLPEMFNHSIPMTSINVADELNNTALNYAISNSDIESVKLLLQCNNLDVQYRATKEFKPPTHAAIRVCNLEILKLLMELPQTYPRRVDLYDNTIFHEAAYNNWGEGFKYLIENYNDLFEQLMRRTNKLGFNVFHVAAIYGSDQIFRVMYQRQTREFLECVTSQSVLNSGCVIHLLAANGHSEILEEFLSNIQTSINLDQIIMPKATSLHYAIKGGHEKCVKILRLHGAHFLDLPGFKSIVGPNYLYPFMLHLLTCDLDELREIEL</sequence>
<dbReference type="GeneID" id="94838961"/>
<comment type="caution">
    <text evidence="3">The sequence shown here is derived from an EMBL/GenBank/DDBJ whole genome shotgun (WGS) entry which is preliminary data.</text>
</comment>
<dbReference type="SMART" id="SM00248">
    <property type="entry name" value="ANK"/>
    <property type="match status" value="10"/>
</dbReference>
<dbReference type="EMBL" id="MLAK01000720">
    <property type="protein sequence ID" value="OHT06614.1"/>
    <property type="molecule type" value="Genomic_DNA"/>
</dbReference>
<keyword evidence="1" id="KW-0677">Repeat</keyword>
<evidence type="ECO:0000256" key="2">
    <source>
        <dbReference type="ARBA" id="ARBA00023043"/>
    </source>
</evidence>
<dbReference type="Gene3D" id="1.25.40.20">
    <property type="entry name" value="Ankyrin repeat-containing domain"/>
    <property type="match status" value="3"/>
</dbReference>
<keyword evidence="2" id="KW-0040">ANK repeat</keyword>
<dbReference type="RefSeq" id="XP_068359750.1">
    <property type="nucleotide sequence ID" value="XM_068504257.1"/>
</dbReference>
<name>A0A1J4KAC0_9EUKA</name>
<gene>
    <name evidence="3" type="ORF">TRFO_25284</name>
</gene>
<dbReference type="OrthoDB" id="598775at2759"/>
<dbReference type="VEuPathDB" id="TrichDB:TRFO_25284"/>
<organism evidence="3 4">
    <name type="scientific">Tritrichomonas foetus</name>
    <dbReference type="NCBI Taxonomy" id="1144522"/>
    <lineage>
        <taxon>Eukaryota</taxon>
        <taxon>Metamonada</taxon>
        <taxon>Parabasalia</taxon>
        <taxon>Tritrichomonadida</taxon>
        <taxon>Tritrichomonadidae</taxon>
        <taxon>Tritrichomonas</taxon>
    </lineage>
</organism>
<dbReference type="Pfam" id="PF12796">
    <property type="entry name" value="Ank_2"/>
    <property type="match status" value="2"/>
</dbReference>
<dbReference type="Proteomes" id="UP000179807">
    <property type="component" value="Unassembled WGS sequence"/>
</dbReference>
<evidence type="ECO:0000313" key="4">
    <source>
        <dbReference type="Proteomes" id="UP000179807"/>
    </source>
</evidence>
<dbReference type="PANTHER" id="PTHR24198">
    <property type="entry name" value="ANKYRIN REPEAT AND PROTEIN KINASE DOMAIN-CONTAINING PROTEIN"/>
    <property type="match status" value="1"/>
</dbReference>
<dbReference type="PANTHER" id="PTHR24198:SF165">
    <property type="entry name" value="ANKYRIN REPEAT-CONTAINING PROTEIN-RELATED"/>
    <property type="match status" value="1"/>
</dbReference>
<dbReference type="InterPro" id="IPR002110">
    <property type="entry name" value="Ankyrin_rpt"/>
</dbReference>
<accession>A0A1J4KAC0</accession>
<proteinExistence type="predicted"/>
<keyword evidence="4" id="KW-1185">Reference proteome</keyword>
<protein>
    <submittedName>
        <fullName evidence="3">Uncharacterized protein</fullName>
    </submittedName>
</protein>
<evidence type="ECO:0000313" key="3">
    <source>
        <dbReference type="EMBL" id="OHT06614.1"/>
    </source>
</evidence>
<dbReference type="AlphaFoldDB" id="A0A1J4KAC0"/>
<dbReference type="InterPro" id="IPR036770">
    <property type="entry name" value="Ankyrin_rpt-contain_sf"/>
</dbReference>